<evidence type="ECO:0000313" key="14">
    <source>
        <dbReference type="Proteomes" id="UP000469215"/>
    </source>
</evidence>
<dbReference type="GO" id="GO:0004326">
    <property type="term" value="F:tetrahydrofolylpolyglutamate synthase activity"/>
    <property type="evidence" value="ECO:0007669"/>
    <property type="project" value="InterPro"/>
</dbReference>
<keyword evidence="14" id="KW-1185">Reference proteome</keyword>
<evidence type="ECO:0000256" key="10">
    <source>
        <dbReference type="RuleBase" id="RU003664"/>
    </source>
</evidence>
<dbReference type="Gene3D" id="3.90.190.20">
    <property type="entry name" value="Mur ligase, C-terminal domain"/>
    <property type="match status" value="1"/>
</dbReference>
<dbReference type="EC" id="6.3.2.9" evidence="9 10"/>
<dbReference type="Pfam" id="PF02875">
    <property type="entry name" value="Mur_ligase_C"/>
    <property type="match status" value="1"/>
</dbReference>
<dbReference type="GO" id="GO:0005737">
    <property type="term" value="C:cytoplasm"/>
    <property type="evidence" value="ECO:0007669"/>
    <property type="project" value="UniProtKB-SubCell"/>
</dbReference>
<keyword evidence="3 9" id="KW-0963">Cytoplasm</keyword>
<sequence>MPEGATVAAYPHADRIPAAIHGPDSSLRGIVVCVTGLGVSGYPMAVHLAERGAEVIVVDADIAADRSEHEAILAVFDADIRRGPSHVEALPRTADGRLPDLVCTSQGWRPDQPLLVAAQAAGIPVIGEVELAWRVRGANSAPWLVVTGTNGKTTTTSMLASMLSAAGLEARACGNIGAPLLEAVLDPEAQVLAIELASFQLHWQFSMCADSAAVLNLAPDHLDWHGGLDAYAAAKAKAYHNVGLACVYSRADPATRTMVEDAEVRPGARAIGFGTEVPGPGDFGLVDDVLVDRAFLPERYSAALEIADTADVAIASGTPDRPAAPHQIANALAAAALARSIGVPPAAVRTGLRAHVAGGHRLALVATAGGAAYVDDSKATNPHAAAAALAAFEPIVWIAGGLAKGARYEDLVERFGARLRACVLIGAEPGPLAEALAARAPGVPVVRIDPAEPEGTEPRGADVMARAVAAAAQLARPGDTVLLAPAAASMDQFRDYAVRGDAFAAAAREVAGE</sequence>
<keyword evidence="9 10" id="KW-0133">Cell shape</keyword>
<keyword evidence="9 10" id="KW-0961">Cell wall biogenesis/degradation</keyword>
<dbReference type="GO" id="GO:0071555">
    <property type="term" value="P:cell wall organization"/>
    <property type="evidence" value="ECO:0007669"/>
    <property type="project" value="UniProtKB-KW"/>
</dbReference>
<dbReference type="InterPro" id="IPR013221">
    <property type="entry name" value="Mur_ligase_cen"/>
</dbReference>
<comment type="catalytic activity">
    <reaction evidence="9 10">
        <text>UDP-N-acetyl-alpha-D-muramoyl-L-alanine + D-glutamate + ATP = UDP-N-acetyl-alpha-D-muramoyl-L-alanyl-D-glutamate + ADP + phosphate + H(+)</text>
        <dbReference type="Rhea" id="RHEA:16429"/>
        <dbReference type="ChEBI" id="CHEBI:15378"/>
        <dbReference type="ChEBI" id="CHEBI:29986"/>
        <dbReference type="ChEBI" id="CHEBI:30616"/>
        <dbReference type="ChEBI" id="CHEBI:43474"/>
        <dbReference type="ChEBI" id="CHEBI:83898"/>
        <dbReference type="ChEBI" id="CHEBI:83900"/>
        <dbReference type="ChEBI" id="CHEBI:456216"/>
        <dbReference type="EC" id="6.3.2.9"/>
    </reaction>
</comment>
<feature type="domain" description="Mur ligase C-terminal" evidence="11">
    <location>
        <begin position="360"/>
        <end position="486"/>
    </location>
</feature>
<keyword evidence="5 9" id="KW-0132">Cell division</keyword>
<dbReference type="HAMAP" id="MF_00639">
    <property type="entry name" value="MurD"/>
    <property type="match status" value="1"/>
</dbReference>
<comment type="function">
    <text evidence="9 10">Cell wall formation. Catalyzes the addition of glutamate to the nucleotide precursor UDP-N-acetylmuramoyl-L-alanine (UMA).</text>
</comment>
<feature type="binding site" evidence="9">
    <location>
        <begin position="148"/>
        <end position="154"/>
    </location>
    <ligand>
        <name>ATP</name>
        <dbReference type="ChEBI" id="CHEBI:30616"/>
    </ligand>
</feature>
<dbReference type="Proteomes" id="UP000469215">
    <property type="component" value="Unassembled WGS sequence"/>
</dbReference>
<evidence type="ECO:0000313" key="13">
    <source>
        <dbReference type="EMBL" id="MYM20342.1"/>
    </source>
</evidence>
<dbReference type="InterPro" id="IPR005762">
    <property type="entry name" value="MurD"/>
</dbReference>
<keyword evidence="9 10" id="KW-0573">Peptidoglycan synthesis</keyword>
<dbReference type="PANTHER" id="PTHR43692:SF1">
    <property type="entry name" value="UDP-N-ACETYLMURAMOYLALANINE--D-GLUTAMATE LIGASE"/>
    <property type="match status" value="1"/>
</dbReference>
<dbReference type="EMBL" id="WWEQ01000047">
    <property type="protein sequence ID" value="MYM20342.1"/>
    <property type="molecule type" value="Genomic_DNA"/>
</dbReference>
<comment type="similarity">
    <text evidence="9">Belongs to the MurCDEF family.</text>
</comment>
<evidence type="ECO:0000256" key="3">
    <source>
        <dbReference type="ARBA" id="ARBA00022490"/>
    </source>
</evidence>
<evidence type="ECO:0000256" key="4">
    <source>
        <dbReference type="ARBA" id="ARBA00022598"/>
    </source>
</evidence>
<organism evidence="13 14">
    <name type="scientific">Brevibacterium rongguiense</name>
    <dbReference type="NCBI Taxonomy" id="2695267"/>
    <lineage>
        <taxon>Bacteria</taxon>
        <taxon>Bacillati</taxon>
        <taxon>Actinomycetota</taxon>
        <taxon>Actinomycetes</taxon>
        <taxon>Micrococcales</taxon>
        <taxon>Brevibacteriaceae</taxon>
        <taxon>Brevibacterium</taxon>
    </lineage>
</organism>
<dbReference type="InterPro" id="IPR036615">
    <property type="entry name" value="Mur_ligase_C_dom_sf"/>
</dbReference>
<evidence type="ECO:0000256" key="1">
    <source>
        <dbReference type="ARBA" id="ARBA00004496"/>
    </source>
</evidence>
<keyword evidence="8 9" id="KW-0131">Cell cycle</keyword>
<dbReference type="InterPro" id="IPR018109">
    <property type="entry name" value="Folylpolyglutamate_synth_CS"/>
</dbReference>
<protein>
    <recommendedName>
        <fullName evidence="9 10">UDP-N-acetylmuramoylalanine--D-glutamate ligase</fullName>
        <ecNumber evidence="9 10">6.3.2.9</ecNumber>
    </recommendedName>
    <alternativeName>
        <fullName evidence="9">D-glutamic acid-adding enzyme</fullName>
    </alternativeName>
    <alternativeName>
        <fullName evidence="9">UDP-N-acetylmuramoyl-L-alanyl-D-glutamate synthetase</fullName>
    </alternativeName>
</protein>
<evidence type="ECO:0000259" key="11">
    <source>
        <dbReference type="Pfam" id="PF02875"/>
    </source>
</evidence>
<dbReference type="InterPro" id="IPR036565">
    <property type="entry name" value="Mur-like_cat_sf"/>
</dbReference>
<dbReference type="AlphaFoldDB" id="A0A6N9HA08"/>
<dbReference type="GO" id="GO:0008764">
    <property type="term" value="F:UDP-N-acetylmuramoylalanine-D-glutamate ligase activity"/>
    <property type="evidence" value="ECO:0007669"/>
    <property type="project" value="UniProtKB-UniRule"/>
</dbReference>
<dbReference type="PROSITE" id="PS01011">
    <property type="entry name" value="FOLYLPOLYGLU_SYNT_1"/>
    <property type="match status" value="1"/>
</dbReference>
<keyword evidence="4 9" id="KW-0436">Ligase</keyword>
<comment type="pathway">
    <text evidence="2 9 10">Cell wall biogenesis; peptidoglycan biosynthesis.</text>
</comment>
<feature type="domain" description="Mur ligase central" evidence="12">
    <location>
        <begin position="146"/>
        <end position="338"/>
    </location>
</feature>
<evidence type="ECO:0000256" key="6">
    <source>
        <dbReference type="ARBA" id="ARBA00022741"/>
    </source>
</evidence>
<dbReference type="Gene3D" id="3.40.1190.10">
    <property type="entry name" value="Mur-like, catalytic domain"/>
    <property type="match status" value="1"/>
</dbReference>
<keyword evidence="7 9" id="KW-0067">ATP-binding</keyword>
<dbReference type="GO" id="GO:0005524">
    <property type="term" value="F:ATP binding"/>
    <property type="evidence" value="ECO:0007669"/>
    <property type="project" value="UniProtKB-UniRule"/>
</dbReference>
<comment type="subcellular location">
    <subcellularLocation>
        <location evidence="1 9 10">Cytoplasm</location>
    </subcellularLocation>
</comment>
<dbReference type="SUPFAM" id="SSF51984">
    <property type="entry name" value="MurCD N-terminal domain"/>
    <property type="match status" value="1"/>
</dbReference>
<dbReference type="PANTHER" id="PTHR43692">
    <property type="entry name" value="UDP-N-ACETYLMURAMOYLALANINE--D-GLUTAMATE LIGASE"/>
    <property type="match status" value="1"/>
</dbReference>
<evidence type="ECO:0000259" key="12">
    <source>
        <dbReference type="Pfam" id="PF08245"/>
    </source>
</evidence>
<proteinExistence type="inferred from homology"/>
<dbReference type="UniPathway" id="UPA00219"/>
<evidence type="ECO:0000256" key="2">
    <source>
        <dbReference type="ARBA" id="ARBA00004752"/>
    </source>
</evidence>
<dbReference type="InterPro" id="IPR004101">
    <property type="entry name" value="Mur_ligase_C"/>
</dbReference>
<dbReference type="GO" id="GO:0051301">
    <property type="term" value="P:cell division"/>
    <property type="evidence" value="ECO:0007669"/>
    <property type="project" value="UniProtKB-KW"/>
</dbReference>
<name>A0A6N9HA08_9MICO</name>
<dbReference type="GO" id="GO:0009252">
    <property type="term" value="P:peptidoglycan biosynthetic process"/>
    <property type="evidence" value="ECO:0007669"/>
    <property type="project" value="UniProtKB-UniRule"/>
</dbReference>
<gene>
    <name evidence="9" type="primary">murD</name>
    <name evidence="13" type="ORF">GSY69_10285</name>
</gene>
<dbReference type="GO" id="GO:0008360">
    <property type="term" value="P:regulation of cell shape"/>
    <property type="evidence" value="ECO:0007669"/>
    <property type="project" value="UniProtKB-KW"/>
</dbReference>
<reference evidence="13 14" key="1">
    <citation type="submission" date="2020-01" db="EMBL/GenBank/DDBJ databases">
        <authorList>
            <person name="Deng T."/>
        </authorList>
    </citation>
    <scope>NUCLEOTIDE SEQUENCE [LARGE SCALE GENOMIC DNA]</scope>
    <source>
        <strain evidence="13 14">5221</strain>
    </source>
</reference>
<comment type="caution">
    <text evidence="13">The sequence shown here is derived from an EMBL/GenBank/DDBJ whole genome shotgun (WGS) entry which is preliminary data.</text>
</comment>
<evidence type="ECO:0000256" key="9">
    <source>
        <dbReference type="HAMAP-Rule" id="MF_00639"/>
    </source>
</evidence>
<dbReference type="Pfam" id="PF08245">
    <property type="entry name" value="Mur_ligase_M"/>
    <property type="match status" value="1"/>
</dbReference>
<evidence type="ECO:0000256" key="8">
    <source>
        <dbReference type="ARBA" id="ARBA00023306"/>
    </source>
</evidence>
<dbReference type="NCBIfam" id="TIGR01087">
    <property type="entry name" value="murD"/>
    <property type="match status" value="1"/>
</dbReference>
<dbReference type="SUPFAM" id="SSF53623">
    <property type="entry name" value="MurD-like peptide ligases, catalytic domain"/>
    <property type="match status" value="1"/>
</dbReference>
<dbReference type="SUPFAM" id="SSF53244">
    <property type="entry name" value="MurD-like peptide ligases, peptide-binding domain"/>
    <property type="match status" value="1"/>
</dbReference>
<evidence type="ECO:0000256" key="5">
    <source>
        <dbReference type="ARBA" id="ARBA00022618"/>
    </source>
</evidence>
<keyword evidence="6 9" id="KW-0547">Nucleotide-binding</keyword>
<evidence type="ECO:0000256" key="7">
    <source>
        <dbReference type="ARBA" id="ARBA00022840"/>
    </source>
</evidence>
<dbReference type="Gene3D" id="3.40.50.720">
    <property type="entry name" value="NAD(P)-binding Rossmann-like Domain"/>
    <property type="match status" value="1"/>
</dbReference>
<accession>A0A6N9HA08</accession>